<feature type="transmembrane region" description="Helical" evidence="6">
    <location>
        <begin position="196"/>
        <end position="217"/>
    </location>
</feature>
<keyword evidence="3 6" id="KW-0812">Transmembrane</keyword>
<feature type="transmembrane region" description="Helical" evidence="6">
    <location>
        <begin position="159"/>
        <end position="184"/>
    </location>
</feature>
<organism evidence="7 8">
    <name type="scientific">Marinobacter daqiaonensis</name>
    <dbReference type="NCBI Taxonomy" id="650891"/>
    <lineage>
        <taxon>Bacteria</taxon>
        <taxon>Pseudomonadati</taxon>
        <taxon>Pseudomonadota</taxon>
        <taxon>Gammaproteobacteria</taxon>
        <taxon>Pseudomonadales</taxon>
        <taxon>Marinobacteraceae</taxon>
        <taxon>Marinobacter</taxon>
    </lineage>
</organism>
<keyword evidence="5 6" id="KW-0472">Membrane</keyword>
<accession>A0A1I6I4R0</accession>
<name>A0A1I6I4R0_9GAMM</name>
<dbReference type="PANTHER" id="PTHR30213">
    <property type="entry name" value="INNER MEMBRANE PROTEIN YHJD"/>
    <property type="match status" value="1"/>
</dbReference>
<reference evidence="7 8" key="1">
    <citation type="submission" date="2016-10" db="EMBL/GenBank/DDBJ databases">
        <authorList>
            <person name="de Groot N.N."/>
        </authorList>
    </citation>
    <scope>NUCLEOTIDE SEQUENCE [LARGE SCALE GENOMIC DNA]</scope>
    <source>
        <strain evidence="7 8">CGMCC 1.9167</strain>
    </source>
</reference>
<evidence type="ECO:0000256" key="2">
    <source>
        <dbReference type="ARBA" id="ARBA00022475"/>
    </source>
</evidence>
<feature type="transmembrane region" description="Helical" evidence="6">
    <location>
        <begin position="261"/>
        <end position="282"/>
    </location>
</feature>
<dbReference type="GO" id="GO:0005886">
    <property type="term" value="C:plasma membrane"/>
    <property type="evidence" value="ECO:0007669"/>
    <property type="project" value="UniProtKB-SubCell"/>
</dbReference>
<keyword evidence="2" id="KW-1003">Cell membrane</keyword>
<evidence type="ECO:0000256" key="1">
    <source>
        <dbReference type="ARBA" id="ARBA00004651"/>
    </source>
</evidence>
<protein>
    <submittedName>
        <fullName evidence="7">YihY family inner membrane protein</fullName>
    </submittedName>
</protein>
<dbReference type="Proteomes" id="UP000198644">
    <property type="component" value="Unassembled WGS sequence"/>
</dbReference>
<keyword evidence="8" id="KW-1185">Reference proteome</keyword>
<dbReference type="EMBL" id="FOYW01000001">
    <property type="protein sequence ID" value="SFR61702.1"/>
    <property type="molecule type" value="Genomic_DNA"/>
</dbReference>
<dbReference type="PIRSF" id="PIRSF035875">
    <property type="entry name" value="RNase_BN"/>
    <property type="match status" value="1"/>
</dbReference>
<evidence type="ECO:0000256" key="3">
    <source>
        <dbReference type="ARBA" id="ARBA00022692"/>
    </source>
</evidence>
<gene>
    <name evidence="7" type="ORF">SAMN05216203_1817</name>
</gene>
<dbReference type="Pfam" id="PF03631">
    <property type="entry name" value="Virul_fac_BrkB"/>
    <property type="match status" value="1"/>
</dbReference>
<proteinExistence type="predicted"/>
<dbReference type="STRING" id="650891.SAMN05216203_1817"/>
<dbReference type="NCBIfam" id="TIGR00765">
    <property type="entry name" value="yihY_not_rbn"/>
    <property type="match status" value="1"/>
</dbReference>
<dbReference type="PANTHER" id="PTHR30213:SF0">
    <property type="entry name" value="UPF0761 MEMBRANE PROTEIN YIHY"/>
    <property type="match status" value="1"/>
</dbReference>
<feature type="transmembrane region" description="Helical" evidence="6">
    <location>
        <begin position="121"/>
        <end position="138"/>
    </location>
</feature>
<keyword evidence="4 6" id="KW-1133">Transmembrane helix</keyword>
<sequence>MIEYGQKADLLIPIVTLGHAMLDASSPRQRTVLLIRRSFRFGHRVLGRFLRNHGILLAGGVGYNVLLSAIPLLAVLGVLLTHIVPEAQLVEVMRIQARHFASGHADLLLEIVQTFLDSRDVIGLIGIPVLLFFSSFAFRMLEDSIAIIFHQPDTPTRSFWVSAALPYAFILVLGIGLLTLTLIFVLADLFYERPGIILYPLSFVSVFVLFSAIYKVLPIVRIAPRRAVIGGFIAAVLWEGTRLILMYYLQNVSFVNVIYGSLATIIVLLISLEVGAIILLLGAQVIAELEHSAVAGRPWYQGAGDEGRKVPAPGGKQ</sequence>
<feature type="transmembrane region" description="Helical" evidence="6">
    <location>
        <begin position="229"/>
        <end position="249"/>
    </location>
</feature>
<evidence type="ECO:0000313" key="7">
    <source>
        <dbReference type="EMBL" id="SFR61702.1"/>
    </source>
</evidence>
<evidence type="ECO:0000256" key="6">
    <source>
        <dbReference type="SAM" id="Phobius"/>
    </source>
</evidence>
<dbReference type="AlphaFoldDB" id="A0A1I6I4R0"/>
<evidence type="ECO:0000313" key="8">
    <source>
        <dbReference type="Proteomes" id="UP000198644"/>
    </source>
</evidence>
<feature type="transmembrane region" description="Helical" evidence="6">
    <location>
        <begin position="54"/>
        <end position="84"/>
    </location>
</feature>
<evidence type="ECO:0000256" key="4">
    <source>
        <dbReference type="ARBA" id="ARBA00022989"/>
    </source>
</evidence>
<evidence type="ECO:0000256" key="5">
    <source>
        <dbReference type="ARBA" id="ARBA00023136"/>
    </source>
</evidence>
<dbReference type="InterPro" id="IPR017039">
    <property type="entry name" value="Virul_fac_BrkB"/>
</dbReference>
<comment type="subcellular location">
    <subcellularLocation>
        <location evidence="1">Cell membrane</location>
        <topology evidence="1">Multi-pass membrane protein</topology>
    </subcellularLocation>
</comment>